<dbReference type="EMBL" id="CM044705">
    <property type="protein sequence ID" value="KAI5661065.1"/>
    <property type="molecule type" value="Genomic_DNA"/>
</dbReference>
<dbReference type="Proteomes" id="UP001060085">
    <property type="component" value="Linkage Group LG05"/>
</dbReference>
<evidence type="ECO:0000313" key="1">
    <source>
        <dbReference type="EMBL" id="KAI5661065.1"/>
    </source>
</evidence>
<evidence type="ECO:0000313" key="2">
    <source>
        <dbReference type="Proteomes" id="UP001060085"/>
    </source>
</evidence>
<name>A0ACC0AL16_CATRO</name>
<sequence length="411" mass="45405">MSGGGGGRFYWVKNDQVAQEKVKGIVLLFAWVSIQESDLKDYIDLYSSLGWNSLVCLADFLNPFIPDRAAALAFSILVELVQDLRLRPCPLVLVSLSGGSQACMYKVFQIIDGESEVQLSLEDNELVRNCISGQIYDSGPVDFSSDLGARFALHHSVLKMPGSAKLASLIAKGITSSLDALLLTRFSSQSTDYWQTLHSSASLGAPFLILCSESDEFAPYASVCNFSRQLQEVGAHVKVVNWKNSPHAGHYKNDPIQYRAAISELLEESLSTFIHKIQRLGERSGMEGMDDEISDIICDLQNAAISSTQSLRRVALEPSDHFFLPSSKEYQGYGDSRSSQEERKEKSPSCSNPRISAHSVLGQILFDACVPKNIEEGWDIKFSGSLNGQPYASARIRSPLNAIKFMRRSRL</sequence>
<keyword evidence="2" id="KW-1185">Reference proteome</keyword>
<accession>A0ACC0AL16</accession>
<comment type="caution">
    <text evidence="1">The sequence shown here is derived from an EMBL/GenBank/DDBJ whole genome shotgun (WGS) entry which is preliminary data.</text>
</comment>
<gene>
    <name evidence="1" type="ORF">M9H77_20388</name>
</gene>
<proteinExistence type="predicted"/>
<protein>
    <submittedName>
        <fullName evidence="1">Uncharacterized protein</fullName>
    </submittedName>
</protein>
<reference evidence="2" key="1">
    <citation type="journal article" date="2023" name="Nat. Plants">
        <title>Single-cell RNA sequencing provides a high-resolution roadmap for understanding the multicellular compartmentation of specialized metabolism.</title>
        <authorList>
            <person name="Sun S."/>
            <person name="Shen X."/>
            <person name="Li Y."/>
            <person name="Li Y."/>
            <person name="Wang S."/>
            <person name="Li R."/>
            <person name="Zhang H."/>
            <person name="Shen G."/>
            <person name="Guo B."/>
            <person name="Wei J."/>
            <person name="Xu J."/>
            <person name="St-Pierre B."/>
            <person name="Chen S."/>
            <person name="Sun C."/>
        </authorList>
    </citation>
    <scope>NUCLEOTIDE SEQUENCE [LARGE SCALE GENOMIC DNA]</scope>
</reference>
<organism evidence="1 2">
    <name type="scientific">Catharanthus roseus</name>
    <name type="common">Madagascar periwinkle</name>
    <name type="synonym">Vinca rosea</name>
    <dbReference type="NCBI Taxonomy" id="4058"/>
    <lineage>
        <taxon>Eukaryota</taxon>
        <taxon>Viridiplantae</taxon>
        <taxon>Streptophyta</taxon>
        <taxon>Embryophyta</taxon>
        <taxon>Tracheophyta</taxon>
        <taxon>Spermatophyta</taxon>
        <taxon>Magnoliopsida</taxon>
        <taxon>eudicotyledons</taxon>
        <taxon>Gunneridae</taxon>
        <taxon>Pentapetalae</taxon>
        <taxon>asterids</taxon>
        <taxon>lamiids</taxon>
        <taxon>Gentianales</taxon>
        <taxon>Apocynaceae</taxon>
        <taxon>Rauvolfioideae</taxon>
        <taxon>Vinceae</taxon>
        <taxon>Catharanthinae</taxon>
        <taxon>Catharanthus</taxon>
    </lineage>
</organism>